<feature type="compositionally biased region" description="Basic and acidic residues" evidence="1">
    <location>
        <begin position="9"/>
        <end position="24"/>
    </location>
</feature>
<organism evidence="2 3">
    <name type="scientific">Araneus ventricosus</name>
    <name type="common">Orbweaver spider</name>
    <name type="synonym">Epeira ventricosa</name>
    <dbReference type="NCBI Taxonomy" id="182803"/>
    <lineage>
        <taxon>Eukaryota</taxon>
        <taxon>Metazoa</taxon>
        <taxon>Ecdysozoa</taxon>
        <taxon>Arthropoda</taxon>
        <taxon>Chelicerata</taxon>
        <taxon>Arachnida</taxon>
        <taxon>Araneae</taxon>
        <taxon>Araneomorphae</taxon>
        <taxon>Entelegynae</taxon>
        <taxon>Araneoidea</taxon>
        <taxon>Araneidae</taxon>
        <taxon>Araneus</taxon>
    </lineage>
</organism>
<reference evidence="2 3" key="1">
    <citation type="journal article" date="2019" name="Sci. Rep.">
        <title>Orb-weaving spider Araneus ventricosus genome elucidates the spidroin gene catalogue.</title>
        <authorList>
            <person name="Kono N."/>
            <person name="Nakamura H."/>
            <person name="Ohtoshi R."/>
            <person name="Moran D.A.P."/>
            <person name="Shinohara A."/>
            <person name="Yoshida Y."/>
            <person name="Fujiwara M."/>
            <person name="Mori M."/>
            <person name="Tomita M."/>
            <person name="Arakawa K."/>
        </authorList>
    </citation>
    <scope>NUCLEOTIDE SEQUENCE [LARGE SCALE GENOMIC DNA]</scope>
</reference>
<proteinExistence type="predicted"/>
<name>A0A4Y2B9R7_ARAVE</name>
<accession>A0A4Y2B9R7</accession>
<gene>
    <name evidence="2" type="ORF">AVEN_117752_1</name>
</gene>
<comment type="caution">
    <text evidence="2">The sequence shown here is derived from an EMBL/GenBank/DDBJ whole genome shotgun (WGS) entry which is preliminary data.</text>
</comment>
<dbReference type="AlphaFoldDB" id="A0A4Y2B9R7"/>
<protein>
    <submittedName>
        <fullName evidence="2">Uncharacterized protein</fullName>
    </submittedName>
</protein>
<feature type="region of interest" description="Disordered" evidence="1">
    <location>
        <begin position="1"/>
        <end position="53"/>
    </location>
</feature>
<dbReference type="Proteomes" id="UP000499080">
    <property type="component" value="Unassembled WGS sequence"/>
</dbReference>
<evidence type="ECO:0000256" key="1">
    <source>
        <dbReference type="SAM" id="MobiDB-lite"/>
    </source>
</evidence>
<keyword evidence="3" id="KW-1185">Reference proteome</keyword>
<evidence type="ECO:0000313" key="2">
    <source>
        <dbReference type="EMBL" id="GBL88149.1"/>
    </source>
</evidence>
<sequence length="106" mass="11977">MRKGSEAGSHSREVRAGRAHFEKGVRRRHNGPYRTYGQSDPLGSGGPLTLPERAGTSLKHIHTIKRNKSTLLEGSDEQFRSLRWKLTSPTRNNNDEQNDEKNTPKV</sequence>
<dbReference type="EMBL" id="BGPR01000058">
    <property type="protein sequence ID" value="GBL88149.1"/>
    <property type="molecule type" value="Genomic_DNA"/>
</dbReference>
<feature type="region of interest" description="Disordered" evidence="1">
    <location>
        <begin position="83"/>
        <end position="106"/>
    </location>
</feature>
<evidence type="ECO:0000313" key="3">
    <source>
        <dbReference type="Proteomes" id="UP000499080"/>
    </source>
</evidence>